<evidence type="ECO:0000256" key="1">
    <source>
        <dbReference type="SAM" id="MobiDB-lite"/>
    </source>
</evidence>
<dbReference type="AlphaFoldDB" id="A0A7G9ZBF6"/>
<protein>
    <submittedName>
        <fullName evidence="2">Uncharacterized protein</fullName>
    </submittedName>
</protein>
<organism evidence="2">
    <name type="scientific">Candidatus Methanophaga sp. ANME-1 ERB7</name>
    <dbReference type="NCBI Taxonomy" id="2759913"/>
    <lineage>
        <taxon>Archaea</taxon>
        <taxon>Methanobacteriati</taxon>
        <taxon>Methanobacteriota</taxon>
        <taxon>Stenosarchaea group</taxon>
        <taxon>Methanomicrobia</taxon>
        <taxon>Candidatus Methanophagales</taxon>
        <taxon>Candidatus Methanophagaceae</taxon>
        <taxon>Candidatus Methanophaga</taxon>
    </lineage>
</organism>
<accession>A0A7G9ZBF6</accession>
<reference evidence="2" key="1">
    <citation type="submission" date="2020-06" db="EMBL/GenBank/DDBJ databases">
        <title>Unique genomic features of the anaerobic methanotrophic archaea.</title>
        <authorList>
            <person name="Chadwick G.L."/>
            <person name="Skennerton C.T."/>
            <person name="Laso-Perez R."/>
            <person name="Leu A.O."/>
            <person name="Speth D.R."/>
            <person name="Yu H."/>
            <person name="Morgan-Lang C."/>
            <person name="Hatzenpichler R."/>
            <person name="Goudeau D."/>
            <person name="Malmstrom R."/>
            <person name="Brazelton W.J."/>
            <person name="Woyke T."/>
            <person name="Hallam S.J."/>
            <person name="Tyson G.W."/>
            <person name="Wegener G."/>
            <person name="Boetius A."/>
            <person name="Orphan V."/>
        </authorList>
    </citation>
    <scope>NUCLEOTIDE SEQUENCE</scope>
</reference>
<evidence type="ECO:0000313" key="2">
    <source>
        <dbReference type="EMBL" id="QNO57590.1"/>
    </source>
</evidence>
<name>A0A7G9ZBF6_9EURY</name>
<dbReference type="EMBL" id="MT631694">
    <property type="protein sequence ID" value="QNO57590.1"/>
    <property type="molecule type" value="Genomic_DNA"/>
</dbReference>
<gene>
    <name evidence="2" type="ORF">GIFCIIHN_00006</name>
</gene>
<sequence>MNTETAMDVTMSPDTEEEAKVAMDYTMTFYDYNVPVTIVLPPEAESATDIRDWLGMLPGGNETDIPTGGNETDGPR</sequence>
<feature type="region of interest" description="Disordered" evidence="1">
    <location>
        <begin position="53"/>
        <end position="76"/>
    </location>
</feature>
<proteinExistence type="predicted"/>